<dbReference type="Proteomes" id="UP000676336">
    <property type="component" value="Unassembled WGS sequence"/>
</dbReference>
<evidence type="ECO:0000259" key="1">
    <source>
        <dbReference type="Pfam" id="PF10551"/>
    </source>
</evidence>
<comment type="caution">
    <text evidence="2">The sequence shown here is derived from an EMBL/GenBank/DDBJ whole genome shotgun (WGS) entry which is preliminary data.</text>
</comment>
<protein>
    <recommendedName>
        <fullName evidence="1">MULE transposase domain-containing protein</fullName>
    </recommendedName>
</protein>
<feature type="domain" description="MULE transposase" evidence="1">
    <location>
        <begin position="164"/>
        <end position="262"/>
    </location>
</feature>
<evidence type="ECO:0000313" key="3">
    <source>
        <dbReference type="EMBL" id="CAF3888807.1"/>
    </source>
</evidence>
<proteinExistence type="predicted"/>
<sequence length="447" mass="51999">MSNKEYQVVDIVNTLNKANAIIKQHQVSKYRTCNLSNSTTYYYRCSQYRKYPLCQYEIQISVPSTNSTPINLTFKNARCHEHRNTTSRLSSPIRTSVEKYVKYNLTQSHAKTILSMDYPNVSLPTTDDLHATFVPYYSINNIHDIFVLFTTKKLISQTPLTTLLKVDATYKLTWNELPLLVFGSSDADRHFHPFAIALVSNDEDSICYKDLFNQLQLISTQENNRPFYINFIMADGAPGIRKAQKDLFPGAKRLMCWAHVIRKCHEHRKLVPKDKWNQIDLDIHDLQLSFSDSLFQCGASLLMKKWSSDTLIKQFQEYFYDQWIIKLPLWREKYEGAGINIPSTNNGCESLNGKIKQQYTLRNELHLSSFLSKIEQMLHDWSTNSLLNDFVTKPSISTTLELISIKWPNSIDKISILHWFDSWYTVPSSNSLIAPAVWLQMYQQQQQ</sequence>
<dbReference type="EMBL" id="CAJNRE010003683">
    <property type="protein sequence ID" value="CAF2027683.1"/>
    <property type="molecule type" value="Genomic_DNA"/>
</dbReference>
<dbReference type="Proteomes" id="UP000663824">
    <property type="component" value="Unassembled WGS sequence"/>
</dbReference>
<evidence type="ECO:0000313" key="4">
    <source>
        <dbReference type="Proteomes" id="UP000663824"/>
    </source>
</evidence>
<accession>A0A816N8M5</accession>
<dbReference type="Pfam" id="PF10551">
    <property type="entry name" value="MULE"/>
    <property type="match status" value="1"/>
</dbReference>
<dbReference type="AlphaFoldDB" id="A0A816N8M5"/>
<gene>
    <name evidence="2" type="ORF">MBJ925_LOCUS9642</name>
    <name evidence="3" type="ORF">SMN809_LOCUS6009</name>
</gene>
<name>A0A816N8M5_9BILA</name>
<organism evidence="2 4">
    <name type="scientific">Rotaria magnacalcarata</name>
    <dbReference type="NCBI Taxonomy" id="392030"/>
    <lineage>
        <taxon>Eukaryota</taxon>
        <taxon>Metazoa</taxon>
        <taxon>Spiralia</taxon>
        <taxon>Gnathifera</taxon>
        <taxon>Rotifera</taxon>
        <taxon>Eurotatoria</taxon>
        <taxon>Bdelloidea</taxon>
        <taxon>Philodinida</taxon>
        <taxon>Philodinidae</taxon>
        <taxon>Rotaria</taxon>
    </lineage>
</organism>
<dbReference type="EMBL" id="CAJOBI010001576">
    <property type="protein sequence ID" value="CAF3888807.1"/>
    <property type="molecule type" value="Genomic_DNA"/>
</dbReference>
<evidence type="ECO:0000313" key="2">
    <source>
        <dbReference type="EMBL" id="CAF2027683.1"/>
    </source>
</evidence>
<reference evidence="2" key="1">
    <citation type="submission" date="2021-02" db="EMBL/GenBank/DDBJ databases">
        <authorList>
            <person name="Nowell W R."/>
        </authorList>
    </citation>
    <scope>NUCLEOTIDE SEQUENCE</scope>
</reference>
<dbReference type="InterPro" id="IPR018289">
    <property type="entry name" value="MULE_transposase_dom"/>
</dbReference>